<gene>
    <name evidence="3" type="ORF">FD51_GL000314</name>
</gene>
<evidence type="ECO:0000313" key="3">
    <source>
        <dbReference type="EMBL" id="KRK13751.1"/>
    </source>
</evidence>
<dbReference type="Pfam" id="PF02481">
    <property type="entry name" value="DNA_processg_A"/>
    <property type="match status" value="1"/>
</dbReference>
<dbReference type="PANTHER" id="PTHR43022">
    <property type="entry name" value="PROTEIN SMF"/>
    <property type="match status" value="1"/>
</dbReference>
<dbReference type="EMBL" id="AZCT01000001">
    <property type="protein sequence ID" value="KRK13751.1"/>
    <property type="molecule type" value="Genomic_DNA"/>
</dbReference>
<dbReference type="InterPro" id="IPR003488">
    <property type="entry name" value="DprA"/>
</dbReference>
<reference evidence="3 4" key="1">
    <citation type="journal article" date="2015" name="Genome Announc.">
        <title>Expanding the biotechnology potential of lactobacilli through comparative genomics of 213 strains and associated genera.</title>
        <authorList>
            <person name="Sun Z."/>
            <person name="Harris H.M."/>
            <person name="McCann A."/>
            <person name="Guo C."/>
            <person name="Argimon S."/>
            <person name="Zhang W."/>
            <person name="Yang X."/>
            <person name="Jeffery I.B."/>
            <person name="Cooney J.C."/>
            <person name="Kagawa T.F."/>
            <person name="Liu W."/>
            <person name="Song Y."/>
            <person name="Salvetti E."/>
            <person name="Wrobel A."/>
            <person name="Rasinkangas P."/>
            <person name="Parkhill J."/>
            <person name="Rea M.C."/>
            <person name="O'Sullivan O."/>
            <person name="Ritari J."/>
            <person name="Douillard F.P."/>
            <person name="Paul Ross R."/>
            <person name="Yang R."/>
            <person name="Briner A.E."/>
            <person name="Felis G.E."/>
            <person name="de Vos W.M."/>
            <person name="Barrangou R."/>
            <person name="Klaenhammer T.R."/>
            <person name="Caufield P.W."/>
            <person name="Cui Y."/>
            <person name="Zhang H."/>
            <person name="O'Toole P.W."/>
        </authorList>
    </citation>
    <scope>NUCLEOTIDE SEQUENCE [LARGE SCALE GENOMIC DNA]</scope>
    <source>
        <strain evidence="3 4">DSM 20178</strain>
    </source>
</reference>
<feature type="domain" description="Smf/DprA SLOG" evidence="2">
    <location>
        <begin position="61"/>
        <end position="267"/>
    </location>
</feature>
<dbReference type="InterPro" id="IPR057666">
    <property type="entry name" value="DrpA_SLOG"/>
</dbReference>
<organism evidence="3 4">
    <name type="scientific">Lacticaseibacillus zeae DSM 20178 = KCTC 3804</name>
    <dbReference type="NCBI Taxonomy" id="1423816"/>
    <lineage>
        <taxon>Bacteria</taxon>
        <taxon>Bacillati</taxon>
        <taxon>Bacillota</taxon>
        <taxon>Bacilli</taxon>
        <taxon>Lactobacillales</taxon>
        <taxon>Lactobacillaceae</taxon>
        <taxon>Lacticaseibacillus</taxon>
    </lineage>
</organism>
<name>A0A0R1F5E1_LACZE</name>
<comment type="caution">
    <text evidence="3">The sequence shown here is derived from an EMBL/GenBank/DDBJ whole genome shotgun (WGS) entry which is preliminary data.</text>
</comment>
<dbReference type="Gene3D" id="3.40.50.450">
    <property type="match status" value="1"/>
</dbReference>
<dbReference type="GO" id="GO:0009294">
    <property type="term" value="P:DNA-mediated transformation"/>
    <property type="evidence" value="ECO:0007669"/>
    <property type="project" value="InterPro"/>
</dbReference>
<comment type="similarity">
    <text evidence="1">Belongs to the DprA/Smf family.</text>
</comment>
<dbReference type="PATRIC" id="fig|1423816.3.peg.319"/>
<dbReference type="NCBIfam" id="TIGR00732">
    <property type="entry name" value="dprA"/>
    <property type="match status" value="1"/>
</dbReference>
<dbReference type="AlphaFoldDB" id="A0A0R1F5E1"/>
<accession>A0A0R1F5E1</accession>
<sequence>MRLRDFLLTWHLATHQNPRLAVALEKAIRAKADLTAFQHELDKKLTQSVEPLLAVARQSSYVTYVDAAYPPRLREIPQPPLVLFYRGQIKLLRQLTLGVVGSRKATGYSAATLAQLFPQLPPMTIASGLATGADSMAHEAALTAGLPTIAVIANGIDQVYPAKHRLLQERIGRVGLIVSEYPPGTAPQRFQFVARNRIIAGLAHGVMVTEAEIKSGSLITANYALQHNREVFALPNRFGERLGAGTNALIQAGAAIVTGPDTVIENLHYYP</sequence>
<evidence type="ECO:0000313" key="4">
    <source>
        <dbReference type="Proteomes" id="UP000051984"/>
    </source>
</evidence>
<dbReference type="Proteomes" id="UP000051984">
    <property type="component" value="Unassembled WGS sequence"/>
</dbReference>
<protein>
    <submittedName>
        <fullName evidence="3">DNA processing SMF protein</fullName>
    </submittedName>
</protein>
<dbReference type="SUPFAM" id="SSF102405">
    <property type="entry name" value="MCP/YpsA-like"/>
    <property type="match status" value="1"/>
</dbReference>
<dbReference type="PANTHER" id="PTHR43022:SF1">
    <property type="entry name" value="PROTEIN SMF"/>
    <property type="match status" value="1"/>
</dbReference>
<dbReference type="RefSeq" id="WP_010488382.1">
    <property type="nucleotide sequence ID" value="NZ_AZCT01000001.1"/>
</dbReference>
<proteinExistence type="inferred from homology"/>
<dbReference type="eggNOG" id="COG0758">
    <property type="taxonomic scope" value="Bacteria"/>
</dbReference>
<evidence type="ECO:0000259" key="2">
    <source>
        <dbReference type="Pfam" id="PF02481"/>
    </source>
</evidence>
<evidence type="ECO:0000256" key="1">
    <source>
        <dbReference type="ARBA" id="ARBA00006525"/>
    </source>
</evidence>